<dbReference type="PANTHER" id="PTHR24223">
    <property type="entry name" value="ATP-BINDING CASSETTE SUB-FAMILY C"/>
    <property type="match status" value="1"/>
</dbReference>
<reference evidence="15" key="1">
    <citation type="submission" date="2022-11" db="EMBL/GenBank/DDBJ databases">
        <authorList>
            <person name="Morgan W.R."/>
            <person name="Tartar A."/>
        </authorList>
    </citation>
    <scope>NUCLEOTIDE SEQUENCE</scope>
    <source>
        <strain evidence="15">ARSEF 373</strain>
    </source>
</reference>
<dbReference type="PANTHER" id="PTHR24223:SF443">
    <property type="entry name" value="MULTIDRUG-RESISTANCE LIKE PROTEIN 1, ISOFORM I"/>
    <property type="match status" value="1"/>
</dbReference>
<dbReference type="CDD" id="cd18580">
    <property type="entry name" value="ABC_6TM_ABCC_D2"/>
    <property type="match status" value="1"/>
</dbReference>
<evidence type="ECO:0000259" key="14">
    <source>
        <dbReference type="PROSITE" id="PS50966"/>
    </source>
</evidence>
<dbReference type="EMBL" id="DAKRPA010000060">
    <property type="protein sequence ID" value="DBA00659.1"/>
    <property type="molecule type" value="Genomic_DNA"/>
</dbReference>
<dbReference type="PROSITE" id="PS00211">
    <property type="entry name" value="ABC_TRANSPORTER_1"/>
    <property type="match status" value="1"/>
</dbReference>
<dbReference type="InterPro" id="IPR044726">
    <property type="entry name" value="ABCC_6TM_D2"/>
</dbReference>
<keyword evidence="8 11" id="KW-0472">Membrane</keyword>
<keyword evidence="9" id="KW-0479">Metal-binding</keyword>
<dbReference type="Proteomes" id="UP001146120">
    <property type="component" value="Unassembled WGS sequence"/>
</dbReference>
<comment type="caution">
    <text evidence="15">The sequence shown here is derived from an EMBL/GenBank/DDBJ whole genome shotgun (WGS) entry which is preliminary data.</text>
</comment>
<dbReference type="InterPro" id="IPR017871">
    <property type="entry name" value="ABC_transporter-like_CS"/>
</dbReference>
<evidence type="ECO:0000259" key="13">
    <source>
        <dbReference type="PROSITE" id="PS50929"/>
    </source>
</evidence>
<dbReference type="GO" id="GO:0005524">
    <property type="term" value="F:ATP binding"/>
    <property type="evidence" value="ECO:0007669"/>
    <property type="project" value="UniProtKB-KW"/>
</dbReference>
<evidence type="ECO:0000313" key="16">
    <source>
        <dbReference type="Proteomes" id="UP001146120"/>
    </source>
</evidence>
<dbReference type="GO" id="GO:0016887">
    <property type="term" value="F:ATP hydrolysis activity"/>
    <property type="evidence" value="ECO:0007669"/>
    <property type="project" value="InterPro"/>
</dbReference>
<dbReference type="FunFam" id="3.40.50.300:FF:000997">
    <property type="entry name" value="Multidrug resistance-associated protein 1"/>
    <property type="match status" value="1"/>
</dbReference>
<feature type="non-terminal residue" evidence="15">
    <location>
        <position position="1"/>
    </location>
</feature>
<keyword evidence="4" id="KW-0677">Repeat</keyword>
<dbReference type="InterPro" id="IPR044746">
    <property type="entry name" value="ABCC_6TM_D1"/>
</dbReference>
<protein>
    <recommendedName>
        <fullName evidence="17">ABC transporter</fullName>
    </recommendedName>
</protein>
<dbReference type="InterPro" id="IPR003593">
    <property type="entry name" value="AAA+_ATPase"/>
</dbReference>
<dbReference type="PROSITE" id="PS50893">
    <property type="entry name" value="ABC_TRANSPORTER_2"/>
    <property type="match status" value="1"/>
</dbReference>
<feature type="domain" description="SWIM-type" evidence="14">
    <location>
        <begin position="462"/>
        <end position="494"/>
    </location>
</feature>
<dbReference type="SMART" id="SM00382">
    <property type="entry name" value="AAA"/>
    <property type="match status" value="1"/>
</dbReference>
<feature type="domain" description="ABC transmembrane type-1" evidence="13">
    <location>
        <begin position="1306"/>
        <end position="1588"/>
    </location>
</feature>
<organism evidence="15 16">
    <name type="scientific">Lagenidium giganteum</name>
    <dbReference type="NCBI Taxonomy" id="4803"/>
    <lineage>
        <taxon>Eukaryota</taxon>
        <taxon>Sar</taxon>
        <taxon>Stramenopiles</taxon>
        <taxon>Oomycota</taxon>
        <taxon>Peronosporomycetes</taxon>
        <taxon>Pythiales</taxon>
        <taxon>Pythiaceae</taxon>
    </lineage>
</organism>
<dbReference type="Pfam" id="PF00664">
    <property type="entry name" value="ABC_membrane"/>
    <property type="match status" value="2"/>
</dbReference>
<evidence type="ECO:0000256" key="3">
    <source>
        <dbReference type="ARBA" id="ARBA00022692"/>
    </source>
</evidence>
<dbReference type="GO" id="GO:0005774">
    <property type="term" value="C:vacuolar membrane"/>
    <property type="evidence" value="ECO:0007669"/>
    <property type="project" value="UniProtKB-SubCell"/>
</dbReference>
<evidence type="ECO:0000256" key="6">
    <source>
        <dbReference type="ARBA" id="ARBA00022840"/>
    </source>
</evidence>
<evidence type="ECO:0000256" key="1">
    <source>
        <dbReference type="ARBA" id="ARBA00004128"/>
    </source>
</evidence>
<evidence type="ECO:0008006" key="17">
    <source>
        <dbReference type="Google" id="ProtNLM"/>
    </source>
</evidence>
<keyword evidence="6" id="KW-0067">ATP-binding</keyword>
<feature type="transmembrane region" description="Helical" evidence="11">
    <location>
        <begin position="804"/>
        <end position="821"/>
    </location>
</feature>
<dbReference type="InterPro" id="IPR027417">
    <property type="entry name" value="P-loop_NTPase"/>
</dbReference>
<dbReference type="SUPFAM" id="SSF90123">
    <property type="entry name" value="ABC transporter transmembrane region"/>
    <property type="match status" value="2"/>
</dbReference>
<keyword evidence="16" id="KW-1185">Reference proteome</keyword>
<proteinExistence type="predicted"/>
<accession>A0AAV2Z5K5</accession>
<evidence type="ECO:0000256" key="9">
    <source>
        <dbReference type="PROSITE-ProRule" id="PRU00325"/>
    </source>
</evidence>
<feature type="transmembrane region" description="Helical" evidence="11">
    <location>
        <begin position="1535"/>
        <end position="1552"/>
    </location>
</feature>
<evidence type="ECO:0000313" key="15">
    <source>
        <dbReference type="EMBL" id="DBA00659.1"/>
    </source>
</evidence>
<dbReference type="InterPro" id="IPR007527">
    <property type="entry name" value="Znf_SWIM"/>
</dbReference>
<reference evidence="15" key="2">
    <citation type="journal article" date="2023" name="Microbiol Resour">
        <title>Decontamination and Annotation of the Draft Genome Sequence of the Oomycete Lagenidium giganteum ARSEF 373.</title>
        <authorList>
            <person name="Morgan W.R."/>
            <person name="Tartar A."/>
        </authorList>
    </citation>
    <scope>NUCLEOTIDE SEQUENCE</scope>
    <source>
        <strain evidence="15">ARSEF 373</strain>
    </source>
</reference>
<dbReference type="PROSITE" id="PS50929">
    <property type="entry name" value="ABC_TM1F"/>
    <property type="match status" value="2"/>
</dbReference>
<dbReference type="InterPro" id="IPR048324">
    <property type="entry name" value="ZSWIM1-3_RNaseH-like"/>
</dbReference>
<dbReference type="GO" id="GO:0140359">
    <property type="term" value="F:ABC-type transporter activity"/>
    <property type="evidence" value="ECO:0007669"/>
    <property type="project" value="InterPro"/>
</dbReference>
<dbReference type="Pfam" id="PF21056">
    <property type="entry name" value="ZSWIM1-3_RNaseH-like"/>
    <property type="match status" value="1"/>
</dbReference>
<keyword evidence="3 11" id="KW-0812">Transmembrane</keyword>
<dbReference type="InterPro" id="IPR011527">
    <property type="entry name" value="ABC1_TM_dom"/>
</dbReference>
<feature type="transmembrane region" description="Helical" evidence="11">
    <location>
        <begin position="1425"/>
        <end position="1444"/>
    </location>
</feature>
<dbReference type="CDD" id="cd18579">
    <property type="entry name" value="ABC_6TM_ABCC_D1"/>
    <property type="match status" value="1"/>
</dbReference>
<feature type="transmembrane region" description="Helical" evidence="11">
    <location>
        <begin position="944"/>
        <end position="969"/>
    </location>
</feature>
<evidence type="ECO:0000256" key="5">
    <source>
        <dbReference type="ARBA" id="ARBA00022741"/>
    </source>
</evidence>
<keyword evidence="7 11" id="KW-1133">Transmembrane helix</keyword>
<gene>
    <name evidence="15" type="ORF">N0F65_003588</name>
</gene>
<dbReference type="InterPro" id="IPR050173">
    <property type="entry name" value="ABC_transporter_C-like"/>
</dbReference>
<dbReference type="CDD" id="cd03250">
    <property type="entry name" value="ABCC_MRP_domain1"/>
    <property type="match status" value="1"/>
</dbReference>
<dbReference type="PROSITE" id="PS50966">
    <property type="entry name" value="ZF_SWIM"/>
    <property type="match status" value="1"/>
</dbReference>
<dbReference type="GO" id="GO:0008270">
    <property type="term" value="F:zinc ion binding"/>
    <property type="evidence" value="ECO:0007669"/>
    <property type="project" value="UniProtKB-KW"/>
</dbReference>
<feature type="transmembrane region" description="Helical" evidence="11">
    <location>
        <begin position="1558"/>
        <end position="1580"/>
    </location>
</feature>
<keyword evidence="5" id="KW-0547">Nucleotide-binding</keyword>
<feature type="transmembrane region" description="Helical" evidence="11">
    <location>
        <begin position="1342"/>
        <end position="1367"/>
    </location>
</feature>
<dbReference type="Gene3D" id="3.40.50.300">
    <property type="entry name" value="P-loop containing nucleotide triphosphate hydrolases"/>
    <property type="match status" value="1"/>
</dbReference>
<dbReference type="SUPFAM" id="SSF52540">
    <property type="entry name" value="P-loop containing nucleoside triphosphate hydrolases"/>
    <property type="match status" value="1"/>
</dbReference>
<dbReference type="Pfam" id="PF00005">
    <property type="entry name" value="ABC_tran"/>
    <property type="match status" value="1"/>
</dbReference>
<evidence type="ECO:0000256" key="7">
    <source>
        <dbReference type="ARBA" id="ARBA00022989"/>
    </source>
</evidence>
<keyword evidence="2" id="KW-0813">Transport</keyword>
<evidence type="ECO:0000256" key="10">
    <source>
        <dbReference type="SAM" id="MobiDB-lite"/>
    </source>
</evidence>
<evidence type="ECO:0000256" key="4">
    <source>
        <dbReference type="ARBA" id="ARBA00022737"/>
    </source>
</evidence>
<feature type="transmembrane region" description="Helical" evidence="11">
    <location>
        <begin position="827"/>
        <end position="846"/>
    </location>
</feature>
<evidence type="ECO:0000256" key="2">
    <source>
        <dbReference type="ARBA" id="ARBA00022448"/>
    </source>
</evidence>
<dbReference type="InterPro" id="IPR003439">
    <property type="entry name" value="ABC_transporter-like_ATP-bd"/>
</dbReference>
<dbReference type="InterPro" id="IPR036640">
    <property type="entry name" value="ABC1_TM_sf"/>
</dbReference>
<evidence type="ECO:0000256" key="8">
    <source>
        <dbReference type="ARBA" id="ARBA00023136"/>
    </source>
</evidence>
<sequence length="1663" mass="184511">HYSDVCGKEYSINYLCTHSWKPRERGEFGKGLGRLIQVLDDEMQQQIVNKNRTLDENFEPQYDVAVIVQCLRHNHAVSREMCGSYAENRRINDPEILGRVEEFMKYHTPFQSICQFVSDKSDQQVTNKYMQNIITRIKREVKTEGVDERVRMFLDEFVASNAGNTASVCVVDSAPDSAMAAERSKAACIERGNAGNVRAIPEVVDTTQGTNYLRHKLFFFMVIDAFGVGQFVQHAFIDQETNLSLAFCVDTSKKQNSRWDEIQAVMVRAACFACVRVYIHRIKLSLPQVDKDMKGINVLQEAFPSARTLLCQFHVLKHFKSIRQEYTTSRDSLIADVRAASNTPEDEAHPFEAYFMQNWDSSREMWVAHLRNDVVNLNNKTNNRLENAWGKLKPTINVNTDLEATLEFVITSQMIKEATFEAKACDARTAINYDFFATKVIMESIPNFYRVKSTTHSESCNYLVDMVSATCSCAFQTTILLTCRHLISLNKLLRSMSPMNVDTDGTHDRPPVLWCSWMSTTPPCAPLPLQSTRDLSSADIHRVCCFQLPLPLFLPSLRSSVMSPRPSSDQVAFHAVVDATPPLARQPNPLERASWASVLTTQWLQPLVSRGACQPLELDDVWAVCPQDSCDQLQARLESSANSSPPSSDVAVVAVTTPWLHGHPGMFPLLMRTFVRESMIITVHYVLYVAAMALQPYLAQAILTFIKASEPQEPSGEGHSQAYGLILVALLALTSLVGITCLNFGFFMSSRVGANVRSLWMDMVFQKALALSCRGRQEYSAGELVTLLSVDSERAFQCVINGPWLFVAPLAFVLTLTLVAVQYSVLAAFAGAVLLVLILVVSVRLGNAVGRLQKSLLQVMDARVQATSEVLEGIRVVKLYAWETALLARIQRLRADEVRLARQLQRVSVYNATLLFLTPVVLGAVVLAAYVSEHGAATLSVTDVFTLIAIVNICRMAVNVFPSAVASIAQAKIACKRLDTLLAADEIADVVHPVVPVASASPFSLDSEKRGDIQVVNASWSWPDAIDAAPFQLHQVNLDIPSGSLVMVIGGVGAGKSSLLQALLGEMLTTGNGTCVVNGTVAYAAQESWLCNVSIQDNILMGRPLNKTLLAEAVSAAQLDTDLVRMPNGIHTMLGERGSNLSGGQRARICMARALYQSSDCNVLLLDDPLSAVDPKVANAIFHEGVAGVARRCTRVMVLNSHFELLMHADVVVVMDQGRVVASGPHKAVLEEFPDFQVSHSRNEAASEEKPRQTSDYSATKEQSKVDATAQAVVSEEDRVRGNVAFQTYKAYFDEAGAGNGVVVFIGLLLLYAVAQFVRVLVDWWQAFWIEHMHGTGSDPEATLYYGLWYLGLVVVCSVLMLVRGLAMVEACVRSSSRLHDELLSRVLRAPINEYFDTTPVGRILNRFSNDLDQMDMQLPQQYHNLLQSIALFVGCLAVCAMASVYVALAYIPMLFVFAAAGLYFKRTSREVKRLEGITRTPILALLGEMLQGVATIRASGMQERFVQRNRERIDTNTAFYFTYWAAGRWLAVRLDWLSVAIITLVSLYLVLTKGQLSSMVAGISMTYSLMLTSMVQWVVRSIDQTDNAMTSVERLLHFRSIPVEEEEREQEDFICEHTAGDDDAVAEPNSVVSQLIVIGSRDEESGNEKEFWSFFVTARNEK</sequence>
<comment type="subcellular location">
    <subcellularLocation>
        <location evidence="1">Vacuole membrane</location>
        <topology evidence="1">Multi-pass membrane protein</topology>
    </subcellularLocation>
</comment>
<feature type="transmembrane region" description="Helical" evidence="11">
    <location>
        <begin position="1450"/>
        <end position="1465"/>
    </location>
</feature>
<feature type="compositionally biased region" description="Basic and acidic residues" evidence="10">
    <location>
        <begin position="1241"/>
        <end position="1253"/>
    </location>
</feature>
<feature type="domain" description="ABC transporter" evidence="12">
    <location>
        <begin position="1013"/>
        <end position="1242"/>
    </location>
</feature>
<evidence type="ECO:0000259" key="12">
    <source>
        <dbReference type="PROSITE" id="PS50893"/>
    </source>
</evidence>
<evidence type="ECO:0000256" key="11">
    <source>
        <dbReference type="SAM" id="Phobius"/>
    </source>
</evidence>
<feature type="transmembrane region" description="Helical" evidence="11">
    <location>
        <begin position="723"/>
        <end position="747"/>
    </location>
</feature>
<name>A0AAV2Z5K5_9STRA</name>
<feature type="domain" description="ABC transmembrane type-1" evidence="13">
    <location>
        <begin position="686"/>
        <end position="970"/>
    </location>
</feature>
<feature type="transmembrane region" description="Helical" evidence="11">
    <location>
        <begin position="1302"/>
        <end position="1322"/>
    </location>
</feature>
<feature type="transmembrane region" description="Helical" evidence="11">
    <location>
        <begin position="909"/>
        <end position="932"/>
    </location>
</feature>
<dbReference type="FunFam" id="1.20.1560.10:FF:000010">
    <property type="entry name" value="Multidrug resistance-associated ABC transporter"/>
    <property type="match status" value="1"/>
</dbReference>
<dbReference type="Gene3D" id="1.20.1560.10">
    <property type="entry name" value="ABC transporter type 1, transmembrane domain"/>
    <property type="match status" value="2"/>
</dbReference>
<feature type="region of interest" description="Disordered" evidence="10">
    <location>
        <begin position="1241"/>
        <end position="1261"/>
    </location>
</feature>
<keyword evidence="9" id="KW-0862">Zinc</keyword>
<keyword evidence="9" id="KW-0863">Zinc-finger</keyword>